<reference evidence="5" key="2">
    <citation type="submission" date="2020-11" db="EMBL/GenBank/DDBJ databases">
        <authorList>
            <person name="McCartney M.A."/>
            <person name="Auch B."/>
            <person name="Kono T."/>
            <person name="Mallez S."/>
            <person name="Becker A."/>
            <person name="Gohl D.M."/>
            <person name="Silverstein K.A.T."/>
            <person name="Koren S."/>
            <person name="Bechman K.B."/>
            <person name="Herman A."/>
            <person name="Abrahante J.E."/>
            <person name="Garbe J."/>
        </authorList>
    </citation>
    <scope>NUCLEOTIDE SEQUENCE</scope>
    <source>
        <strain evidence="5">Duluth1</strain>
        <tissue evidence="5">Whole animal</tissue>
    </source>
</reference>
<keyword evidence="2" id="KW-0255">Endonuclease</keyword>
<keyword evidence="1" id="KW-0540">Nuclease</keyword>
<sequence>MRVPHATFKTDQEPGFEEEVERLYQACHSMTDINVVEQSTRGQASNKEWFVQRRGAITATKLFDVEEDKFPSMQRVNTKKHNNYKNLFPKPDNHYN</sequence>
<evidence type="ECO:0000256" key="1">
    <source>
        <dbReference type="ARBA" id="ARBA00022722"/>
    </source>
</evidence>
<comment type="caution">
    <text evidence="5">The sequence shown here is derived from an EMBL/GenBank/DDBJ whole genome shotgun (WGS) entry which is preliminary data.</text>
</comment>
<keyword evidence="6" id="KW-1185">Reference proteome</keyword>
<evidence type="ECO:0000256" key="2">
    <source>
        <dbReference type="ARBA" id="ARBA00022759"/>
    </source>
</evidence>
<dbReference type="GO" id="GO:0004519">
    <property type="term" value="F:endonuclease activity"/>
    <property type="evidence" value="ECO:0007669"/>
    <property type="project" value="UniProtKB-KW"/>
</dbReference>
<dbReference type="EMBL" id="JAIWYP010000004">
    <property type="protein sequence ID" value="KAH3834222.1"/>
    <property type="molecule type" value="Genomic_DNA"/>
</dbReference>
<protein>
    <submittedName>
        <fullName evidence="5">Uncharacterized protein</fullName>
    </submittedName>
</protein>
<reference evidence="5" key="1">
    <citation type="journal article" date="2019" name="bioRxiv">
        <title>The Genome of the Zebra Mussel, Dreissena polymorpha: A Resource for Invasive Species Research.</title>
        <authorList>
            <person name="McCartney M.A."/>
            <person name="Auch B."/>
            <person name="Kono T."/>
            <person name="Mallez S."/>
            <person name="Zhang Y."/>
            <person name="Obille A."/>
            <person name="Becker A."/>
            <person name="Abrahante J.E."/>
            <person name="Garbe J."/>
            <person name="Badalamenti J.P."/>
            <person name="Herman A."/>
            <person name="Mangelson H."/>
            <person name="Liachko I."/>
            <person name="Sullivan S."/>
            <person name="Sone E.D."/>
            <person name="Koren S."/>
            <person name="Silverstein K.A.T."/>
            <person name="Beckman K.B."/>
            <person name="Gohl D.M."/>
        </authorList>
    </citation>
    <scope>NUCLEOTIDE SEQUENCE</scope>
    <source>
        <strain evidence="5">Duluth1</strain>
        <tissue evidence="5">Whole animal</tissue>
    </source>
</reference>
<evidence type="ECO:0000313" key="6">
    <source>
        <dbReference type="Proteomes" id="UP000828390"/>
    </source>
</evidence>
<gene>
    <name evidence="5" type="ORF">DPMN_107542</name>
</gene>
<evidence type="ECO:0000313" key="5">
    <source>
        <dbReference type="EMBL" id="KAH3834222.1"/>
    </source>
</evidence>
<accession>A0A9D4K7C5</accession>
<keyword evidence="3" id="KW-0378">Hydrolase</keyword>
<dbReference type="InterPro" id="IPR034720">
    <property type="entry name" value="Viral_alk_exo"/>
</dbReference>
<dbReference type="AlphaFoldDB" id="A0A9D4K7C5"/>
<evidence type="ECO:0000256" key="3">
    <source>
        <dbReference type="ARBA" id="ARBA00022801"/>
    </source>
</evidence>
<proteinExistence type="predicted"/>
<organism evidence="5 6">
    <name type="scientific">Dreissena polymorpha</name>
    <name type="common">Zebra mussel</name>
    <name type="synonym">Mytilus polymorpha</name>
    <dbReference type="NCBI Taxonomy" id="45954"/>
    <lineage>
        <taxon>Eukaryota</taxon>
        <taxon>Metazoa</taxon>
        <taxon>Spiralia</taxon>
        <taxon>Lophotrochozoa</taxon>
        <taxon>Mollusca</taxon>
        <taxon>Bivalvia</taxon>
        <taxon>Autobranchia</taxon>
        <taxon>Heteroconchia</taxon>
        <taxon>Euheterodonta</taxon>
        <taxon>Imparidentia</taxon>
        <taxon>Neoheterodontei</taxon>
        <taxon>Myida</taxon>
        <taxon>Dreissenoidea</taxon>
        <taxon>Dreissenidae</taxon>
        <taxon>Dreissena</taxon>
    </lineage>
</organism>
<name>A0A9D4K7C5_DREPO</name>
<evidence type="ECO:0000256" key="4">
    <source>
        <dbReference type="ARBA" id="ARBA00022839"/>
    </source>
</evidence>
<dbReference type="Proteomes" id="UP000828390">
    <property type="component" value="Unassembled WGS sequence"/>
</dbReference>
<dbReference type="Pfam" id="PF01771">
    <property type="entry name" value="Viral_alk_exo"/>
    <property type="match status" value="1"/>
</dbReference>
<keyword evidence="4" id="KW-0269">Exonuclease</keyword>
<dbReference type="GO" id="GO:0004527">
    <property type="term" value="F:exonuclease activity"/>
    <property type="evidence" value="ECO:0007669"/>
    <property type="project" value="UniProtKB-KW"/>
</dbReference>